<reference evidence="1 2" key="1">
    <citation type="submission" date="2020-07" db="EMBL/GenBank/DDBJ databases">
        <title>Draft genome sequence of violacein-producing bacteria and related species.</title>
        <authorList>
            <person name="Wilson H.S."/>
            <person name="De Leon M.E."/>
        </authorList>
    </citation>
    <scope>NUCLEOTIDE SEQUENCE [LARGE SCALE GENOMIC DNA]</scope>
    <source>
        <strain evidence="1 2">HSC-21Su07</strain>
    </source>
</reference>
<protein>
    <submittedName>
        <fullName evidence="1">Uncharacterized protein</fullName>
    </submittedName>
</protein>
<proteinExistence type="predicted"/>
<dbReference type="EMBL" id="JACERN010000017">
    <property type="protein sequence ID" value="MBA4707786.1"/>
    <property type="molecule type" value="Genomic_DNA"/>
</dbReference>
<sequence length="136" mass="15342">MKLEYTAVTDLQWANEARSAVTMTVSFNSLGDVPFTAAPDDTTEHGRELFARAVAGDFGSIREPDTEDAMVFYNLRQQAQIELDASDRTVLRCYEKSIQVPSEWAEYRNDLREIIRATAFDSSMKLPTRPPFPSDA</sequence>
<gene>
    <name evidence="1" type="ORF">H2Z84_05195</name>
</gene>
<evidence type="ECO:0000313" key="2">
    <source>
        <dbReference type="Proteomes" id="UP000545606"/>
    </source>
</evidence>
<dbReference type="AlphaFoldDB" id="A0A838XZG5"/>
<dbReference type="RefSeq" id="WP_181835031.1">
    <property type="nucleotide sequence ID" value="NZ_JACERN010000017.1"/>
</dbReference>
<dbReference type="Proteomes" id="UP000545606">
    <property type="component" value="Unassembled WGS sequence"/>
</dbReference>
<keyword evidence="2" id="KW-1185">Reference proteome</keyword>
<evidence type="ECO:0000313" key="1">
    <source>
        <dbReference type="EMBL" id="MBA4707786.1"/>
    </source>
</evidence>
<organism evidence="1 2">
    <name type="scientific">Aquitalea aquatica</name>
    <dbReference type="NCBI Taxonomy" id="3044273"/>
    <lineage>
        <taxon>Bacteria</taxon>
        <taxon>Pseudomonadati</taxon>
        <taxon>Pseudomonadota</taxon>
        <taxon>Betaproteobacteria</taxon>
        <taxon>Neisseriales</taxon>
        <taxon>Chromobacteriaceae</taxon>
        <taxon>Aquitalea</taxon>
    </lineage>
</organism>
<accession>A0A838XZG5</accession>
<name>A0A838XZG5_9NEIS</name>
<comment type="caution">
    <text evidence="1">The sequence shown here is derived from an EMBL/GenBank/DDBJ whole genome shotgun (WGS) entry which is preliminary data.</text>
</comment>